<dbReference type="STRING" id="272569.rrnAC3249"/>
<gene>
    <name evidence="4" type="primary">guaB4</name>
    <name evidence="4" type="ordered locus">rrnAC3249</name>
</gene>
<keyword evidence="5" id="KW-1185">Reference proteome</keyword>
<dbReference type="EnsemblBacteria" id="AAV47947">
    <property type="protein sequence ID" value="AAV47947"/>
    <property type="gene ID" value="rrnAC3249"/>
</dbReference>
<evidence type="ECO:0000259" key="3">
    <source>
        <dbReference type="PROSITE" id="PS51371"/>
    </source>
</evidence>
<name>Q5UXQ6_HALMA</name>
<dbReference type="SMART" id="SM00116">
    <property type="entry name" value="CBS"/>
    <property type="match status" value="2"/>
</dbReference>
<dbReference type="Proteomes" id="UP000001169">
    <property type="component" value="Chromosome I"/>
</dbReference>
<dbReference type="KEGG" id="hma:rrnAC3249"/>
<organism evidence="4 5">
    <name type="scientific">Haloarcula marismortui (strain ATCC 43049 / DSM 3752 / JCM 8966 / VKM B-1809)</name>
    <name type="common">Halobacterium marismortui</name>
    <dbReference type="NCBI Taxonomy" id="272569"/>
    <lineage>
        <taxon>Archaea</taxon>
        <taxon>Methanobacteriati</taxon>
        <taxon>Methanobacteriota</taxon>
        <taxon>Stenosarchaea group</taxon>
        <taxon>Halobacteria</taxon>
        <taxon>Halobacteriales</taxon>
        <taxon>Haloarculaceae</taxon>
        <taxon>Haloarcula</taxon>
    </lineage>
</organism>
<dbReference type="InterPro" id="IPR000644">
    <property type="entry name" value="CBS_dom"/>
</dbReference>
<protein>
    <submittedName>
        <fullName evidence="4">Inosine-5'-monophosphate dehydrogenase related protein IV</fullName>
    </submittedName>
</protein>
<dbReference type="HOGENOM" id="CLU_040681_12_3_2"/>
<dbReference type="SUPFAM" id="SSF54631">
    <property type="entry name" value="CBS-domain pair"/>
    <property type="match status" value="1"/>
</dbReference>
<keyword evidence="1 2" id="KW-0129">CBS domain</keyword>
<sequence length="149" mass="16027">MTYYVCLLTSAMNSLDTPVEQVMTKPVKTVDRELAVRDVSKLLASEAVGSVVVETEYGRGILTKTDIIAGLRDGMDPDTTPVGDLMTTPVKTIDPGAPLEEAIDTMVEHSIKRLVVDGQADGVGILTTTDVMQELSPDLDRVVEMFAEG</sequence>
<dbReference type="InterPro" id="IPR051257">
    <property type="entry name" value="Diverse_CBS-Domain"/>
</dbReference>
<evidence type="ECO:0000313" key="4">
    <source>
        <dbReference type="EMBL" id="AAV47947.1"/>
    </source>
</evidence>
<accession>Q5UXQ6</accession>
<dbReference type="PaxDb" id="272569-rrnAC3249"/>
<dbReference type="Gene3D" id="3.10.580.10">
    <property type="entry name" value="CBS-domain"/>
    <property type="match status" value="1"/>
</dbReference>
<feature type="domain" description="CBS" evidence="3">
    <location>
        <begin position="86"/>
        <end position="141"/>
    </location>
</feature>
<evidence type="ECO:0000256" key="2">
    <source>
        <dbReference type="PROSITE-ProRule" id="PRU00703"/>
    </source>
</evidence>
<dbReference type="EMBL" id="AY596297">
    <property type="protein sequence ID" value="AAV47947.1"/>
    <property type="molecule type" value="Genomic_DNA"/>
</dbReference>
<proteinExistence type="predicted"/>
<dbReference type="PROSITE" id="PS51371">
    <property type="entry name" value="CBS"/>
    <property type="match status" value="1"/>
</dbReference>
<evidence type="ECO:0000256" key="1">
    <source>
        <dbReference type="ARBA" id="ARBA00023122"/>
    </source>
</evidence>
<dbReference type="eggNOG" id="arCOG00606">
    <property type="taxonomic scope" value="Archaea"/>
</dbReference>
<dbReference type="InterPro" id="IPR046342">
    <property type="entry name" value="CBS_dom_sf"/>
</dbReference>
<dbReference type="PATRIC" id="fig|272569.17.peg.3781"/>
<evidence type="ECO:0000313" key="5">
    <source>
        <dbReference type="Proteomes" id="UP000001169"/>
    </source>
</evidence>
<reference evidence="4 5" key="1">
    <citation type="journal article" date="2004" name="Genome Res.">
        <title>Genome sequence of Haloarcula marismortui: a halophilic archaeon from the Dead Sea.</title>
        <authorList>
            <person name="Baliga N.S."/>
            <person name="Bonneau R."/>
            <person name="Facciotti M.T."/>
            <person name="Pan M."/>
            <person name="Glusman G."/>
            <person name="Deutsch E.W."/>
            <person name="Shannon P."/>
            <person name="Chiu Y."/>
            <person name="Weng R.S."/>
            <person name="Gan R.R."/>
            <person name="Hung P."/>
            <person name="Date S.V."/>
            <person name="Marcotte E."/>
            <person name="Hood L."/>
            <person name="Ng W.V."/>
        </authorList>
    </citation>
    <scope>NUCLEOTIDE SEQUENCE [LARGE SCALE GENOMIC DNA]</scope>
    <source>
        <strain evidence="5">ATCC 43049 / DSM 3752 / JCM 8966 / VKM B-1809</strain>
    </source>
</reference>
<dbReference type="AlphaFoldDB" id="Q5UXQ6"/>
<dbReference type="PANTHER" id="PTHR43080">
    <property type="entry name" value="CBS DOMAIN-CONTAINING PROTEIN CBSX3, MITOCHONDRIAL"/>
    <property type="match status" value="1"/>
</dbReference>
<dbReference type="PANTHER" id="PTHR43080:SF2">
    <property type="entry name" value="CBS DOMAIN-CONTAINING PROTEIN"/>
    <property type="match status" value="1"/>
</dbReference>
<dbReference type="Pfam" id="PF00571">
    <property type="entry name" value="CBS"/>
    <property type="match status" value="2"/>
</dbReference>